<organism evidence="2 3">
    <name type="scientific">Agathobacter rectalis (strain ATCC 33656 / DSM 3377 / JCM 17463 / KCTC 5835 / VPI 0990)</name>
    <name type="common">Eubacterium rectale</name>
    <dbReference type="NCBI Taxonomy" id="515619"/>
    <lineage>
        <taxon>Bacteria</taxon>
        <taxon>Bacillati</taxon>
        <taxon>Bacillota</taxon>
        <taxon>Clostridia</taxon>
        <taxon>Lachnospirales</taxon>
        <taxon>Lachnospiraceae</taxon>
        <taxon>Agathobacter</taxon>
    </lineage>
</organism>
<dbReference type="AlphaFoldDB" id="C4ZE79"/>
<keyword evidence="1" id="KW-1133">Transmembrane helix</keyword>
<dbReference type="EMBL" id="CP001107">
    <property type="protein sequence ID" value="ACR77342.1"/>
    <property type="molecule type" value="Genomic_DNA"/>
</dbReference>
<dbReference type="Proteomes" id="UP000001477">
    <property type="component" value="Chromosome"/>
</dbReference>
<proteinExistence type="predicted"/>
<name>C4ZE79_AGARV</name>
<evidence type="ECO:0000313" key="2">
    <source>
        <dbReference type="EMBL" id="ACR77342.1"/>
    </source>
</evidence>
<dbReference type="HOGENOM" id="CLU_1632910_0_0_9"/>
<keyword evidence="1" id="KW-0472">Membrane</keyword>
<feature type="transmembrane region" description="Helical" evidence="1">
    <location>
        <begin position="117"/>
        <end position="137"/>
    </location>
</feature>
<feature type="transmembrane region" description="Helical" evidence="1">
    <location>
        <begin position="24"/>
        <end position="40"/>
    </location>
</feature>
<sequence>MMHIPPFLRILLHHLPDSGYARCQYIYFLFGLLTMIFHSVRRVGFHLYMAVSTLQLTSIRNLSEYWQLLLKHTSRCRSIFGFHILLSDTAVESCVTFKPRKAPIQLIQFSRFNNQKFYRYTFLYLFRFNAIISPVTANVNSTSCVLGSFLYSFLLILCYLVL</sequence>
<keyword evidence="1" id="KW-0812">Transmembrane</keyword>
<reference evidence="2 3" key="1">
    <citation type="journal article" date="2009" name="Proc. Natl. Acad. Sci. U.S.A.">
        <title>Characterizing a model human gut microbiota composed of members of its two dominant bacterial phyla.</title>
        <authorList>
            <person name="Mahowald M.A."/>
            <person name="Rey F.E."/>
            <person name="Seedorf H."/>
            <person name="Turnbaugh P.J."/>
            <person name="Fulton R.S."/>
            <person name="Wollam A."/>
            <person name="Shah N."/>
            <person name="Wang C."/>
            <person name="Magrini V."/>
            <person name="Wilson R.K."/>
            <person name="Cantarel B.L."/>
            <person name="Coutinho P.M."/>
            <person name="Henrissat B."/>
            <person name="Crock L.W."/>
            <person name="Russell A."/>
            <person name="Verberkmoes N.C."/>
            <person name="Hettich R.L."/>
            <person name="Gordon J.I."/>
        </authorList>
    </citation>
    <scope>NUCLEOTIDE SEQUENCE [LARGE SCALE GENOMIC DNA]</scope>
    <source>
        <strain evidence="3">ATCC 33656 / DSM 3377 / JCM 17463 / KCTC 5835 / LMG 30912 / VPI 0990</strain>
    </source>
</reference>
<feature type="transmembrane region" description="Helical" evidence="1">
    <location>
        <begin position="143"/>
        <end position="161"/>
    </location>
</feature>
<protein>
    <submittedName>
        <fullName evidence="2">Uncharacterized protein</fullName>
    </submittedName>
</protein>
<accession>C4ZE79</accession>
<evidence type="ECO:0000313" key="3">
    <source>
        <dbReference type="Proteomes" id="UP000001477"/>
    </source>
</evidence>
<gene>
    <name evidence="2" type="ordered locus">EUBREC_3616</name>
</gene>
<dbReference type="PaxDb" id="515619-EUBREC_3616"/>
<dbReference type="KEGG" id="ere:EUBREC_3616"/>
<evidence type="ECO:0000256" key="1">
    <source>
        <dbReference type="SAM" id="Phobius"/>
    </source>
</evidence>
<dbReference type="STRING" id="515619.EUBREC_3616"/>